<evidence type="ECO:0000256" key="1">
    <source>
        <dbReference type="SAM" id="MobiDB-lite"/>
    </source>
</evidence>
<proteinExistence type="predicted"/>
<name>A0ABT7DWM4_9NEIS</name>
<dbReference type="RefSeq" id="WP_284100775.1">
    <property type="nucleotide sequence ID" value="NZ_JARRAF010000010.1"/>
</dbReference>
<gene>
    <name evidence="2" type="ORF">PZA18_10400</name>
</gene>
<sequence length="103" mass="11156">MSALPIEVAAKLRAEAEHLARSRGLDLQEAKAIVWAKFKATPAVPIEPVVAKAQAPPKTAGAGMGFYRKPKGWEPRTPQQLAHGKAAVASMLQQIRRGKYDKT</sequence>
<organism evidence="2 3">
    <name type="scientific">Parachitinimonas caeni</name>
    <dbReference type="NCBI Taxonomy" id="3031301"/>
    <lineage>
        <taxon>Bacteria</taxon>
        <taxon>Pseudomonadati</taxon>
        <taxon>Pseudomonadota</taxon>
        <taxon>Betaproteobacteria</taxon>
        <taxon>Neisseriales</taxon>
        <taxon>Chitinibacteraceae</taxon>
        <taxon>Parachitinimonas</taxon>
    </lineage>
</organism>
<accession>A0ABT7DWM4</accession>
<protein>
    <recommendedName>
        <fullName evidence="4">DNA-binding protein H-NS</fullName>
    </recommendedName>
</protein>
<feature type="region of interest" description="Disordered" evidence="1">
    <location>
        <begin position="55"/>
        <end position="87"/>
    </location>
</feature>
<comment type="caution">
    <text evidence="2">The sequence shown here is derived from an EMBL/GenBank/DDBJ whole genome shotgun (WGS) entry which is preliminary data.</text>
</comment>
<dbReference type="Proteomes" id="UP001172778">
    <property type="component" value="Unassembled WGS sequence"/>
</dbReference>
<keyword evidence="3" id="KW-1185">Reference proteome</keyword>
<evidence type="ECO:0008006" key="4">
    <source>
        <dbReference type="Google" id="ProtNLM"/>
    </source>
</evidence>
<dbReference type="EMBL" id="JARRAF010000010">
    <property type="protein sequence ID" value="MDK2124462.1"/>
    <property type="molecule type" value="Genomic_DNA"/>
</dbReference>
<reference evidence="2" key="1">
    <citation type="submission" date="2023-03" db="EMBL/GenBank/DDBJ databases">
        <title>Chitinimonas shenzhenensis gen. nov., sp. nov., a novel member of family Burkholderiaceae isolated from activated sludge collected in Shen Zhen, China.</title>
        <authorList>
            <person name="Wang X."/>
        </authorList>
    </citation>
    <scope>NUCLEOTIDE SEQUENCE</scope>
    <source>
        <strain evidence="2">DQS-5</strain>
    </source>
</reference>
<evidence type="ECO:0000313" key="3">
    <source>
        <dbReference type="Proteomes" id="UP001172778"/>
    </source>
</evidence>
<evidence type="ECO:0000313" key="2">
    <source>
        <dbReference type="EMBL" id="MDK2124462.1"/>
    </source>
</evidence>